<evidence type="ECO:0000313" key="2">
    <source>
        <dbReference type="EMBL" id="UUC44556.1"/>
    </source>
</evidence>
<accession>A0ABY5ISW5</accession>
<sequence>MRIPKPCYENWNSMSPDAKGKFCNSCNKTVIDFTKMKDQEIQKYFIENSETKDICGRFKQNQIKTDNKPGYNTIKNCFDRIRIKPIQKIALFSLSTLLLFTSCIMGKVADPEEPVVFDNETINDGEISKQDESVIKESDSIKRQAISEEKNSNNPK</sequence>
<reference evidence="2" key="1">
    <citation type="submission" date="2022-07" db="EMBL/GenBank/DDBJ databases">
        <title>Isolation, identification, and degradation of a PFOSA degrading strain from sewage treatment plant.</title>
        <authorList>
            <person name="Zhang L."/>
            <person name="Huo Y."/>
        </authorList>
    </citation>
    <scope>NUCLEOTIDE SEQUENCE</scope>
    <source>
        <strain evidence="2">C1</strain>
    </source>
</reference>
<dbReference type="RefSeq" id="WP_256550234.1">
    <property type="nucleotide sequence ID" value="NZ_CP101751.1"/>
</dbReference>
<evidence type="ECO:0000313" key="3">
    <source>
        <dbReference type="Proteomes" id="UP001059844"/>
    </source>
</evidence>
<protein>
    <submittedName>
        <fullName evidence="2">Uncharacterized protein</fullName>
    </submittedName>
</protein>
<keyword evidence="3" id="KW-1185">Reference proteome</keyword>
<organism evidence="2 3">
    <name type="scientific">Flavobacterium cerinum</name>
    <dbReference type="NCBI Taxonomy" id="2502784"/>
    <lineage>
        <taxon>Bacteria</taxon>
        <taxon>Pseudomonadati</taxon>
        <taxon>Bacteroidota</taxon>
        <taxon>Flavobacteriia</taxon>
        <taxon>Flavobacteriales</taxon>
        <taxon>Flavobacteriaceae</taxon>
        <taxon>Flavobacterium</taxon>
    </lineage>
</organism>
<gene>
    <name evidence="2" type="ORF">NOX80_13050</name>
</gene>
<name>A0ABY5ISW5_9FLAO</name>
<dbReference type="EMBL" id="CP101751">
    <property type="protein sequence ID" value="UUC44556.1"/>
    <property type="molecule type" value="Genomic_DNA"/>
</dbReference>
<feature type="region of interest" description="Disordered" evidence="1">
    <location>
        <begin position="128"/>
        <end position="156"/>
    </location>
</feature>
<evidence type="ECO:0000256" key="1">
    <source>
        <dbReference type="SAM" id="MobiDB-lite"/>
    </source>
</evidence>
<dbReference type="Proteomes" id="UP001059844">
    <property type="component" value="Chromosome"/>
</dbReference>
<proteinExistence type="predicted"/>